<dbReference type="RefSeq" id="WP_020194462.1">
    <property type="nucleotide sequence ID" value="NZ_BAOH01000005.1"/>
</dbReference>
<dbReference type="PATRIC" id="fig|1229493.5.peg.1104"/>
<accession>A0A0C1VTN2</accession>
<name>A0A0C1VTN2_9VIBR</name>
<dbReference type="EMBL" id="JPRD01000015">
    <property type="protein sequence ID" value="KIF53268.1"/>
    <property type="molecule type" value="Genomic_DNA"/>
</dbReference>
<protein>
    <submittedName>
        <fullName evidence="1">Uncharacterized protein</fullName>
    </submittedName>
</protein>
<dbReference type="Proteomes" id="UP000031586">
    <property type="component" value="Unassembled WGS sequence"/>
</dbReference>
<organism evidence="1 2">
    <name type="scientific">Vibrio owensii CAIM 1854 = LMG 25443</name>
    <dbReference type="NCBI Taxonomy" id="1229493"/>
    <lineage>
        <taxon>Bacteria</taxon>
        <taxon>Pseudomonadati</taxon>
        <taxon>Pseudomonadota</taxon>
        <taxon>Gammaproteobacteria</taxon>
        <taxon>Vibrionales</taxon>
        <taxon>Vibrionaceae</taxon>
        <taxon>Vibrio</taxon>
    </lineage>
</organism>
<evidence type="ECO:0000313" key="1">
    <source>
        <dbReference type="EMBL" id="KIF53268.1"/>
    </source>
</evidence>
<comment type="caution">
    <text evidence="1">The sequence shown here is derived from an EMBL/GenBank/DDBJ whole genome shotgun (WGS) entry which is preliminary data.</text>
</comment>
<reference evidence="1 2" key="1">
    <citation type="submission" date="2014-07" db="EMBL/GenBank/DDBJ databases">
        <title>Unique and conserved regions in Vibrio harveyi and related species in comparison with the shrimp pathogen Vibrio harveyi CAIM 1792.</title>
        <authorList>
            <person name="Espinoza-Valles I."/>
            <person name="Vora G."/>
            <person name="Leekitcharoenphon P."/>
            <person name="Ussery D."/>
            <person name="Hoj L."/>
            <person name="Gomez-Gil B."/>
        </authorList>
    </citation>
    <scope>NUCLEOTIDE SEQUENCE [LARGE SCALE GENOMIC DNA]</scope>
    <source>
        <strain evidence="2">CAIM 1854 / LMG 25443</strain>
    </source>
</reference>
<gene>
    <name evidence="1" type="ORF">H735_10105</name>
</gene>
<sequence>MTGFENQLKTELERGFFLLLEIKTRCIKTMHELNNVFVGLLRDNPAASELDWVEPLRLAILDLAGTGTEFFSVHDYVEIIERRYKGTALLLGDRQVIGLSAFTADELKSPHLQWVKELDRKVHGYREIFPDLNDSGAVTMAKYSTLKELSDQELYELYKEFSSHECPYNTSMNFSSWVEWYEGSKAYFDGEGNVIPELSKQMLKTLTAWKDQSLEENKYWLCRNYEIHPSHEKIITPWIIESRKSMGSDNAA</sequence>
<proteinExistence type="predicted"/>
<dbReference type="AlphaFoldDB" id="A0A0C1VTN2"/>
<evidence type="ECO:0000313" key="2">
    <source>
        <dbReference type="Proteomes" id="UP000031586"/>
    </source>
</evidence>